<dbReference type="RefSeq" id="WP_108824708.1">
    <property type="nucleotide sequence ID" value="NZ_CP023004.1"/>
</dbReference>
<keyword evidence="1" id="KW-0175">Coiled coil</keyword>
<dbReference type="KEGG" id="elut:CKA38_06195"/>
<accession>A0A2U8E292</accession>
<evidence type="ECO:0000313" key="3">
    <source>
        <dbReference type="Proteomes" id="UP000244896"/>
    </source>
</evidence>
<dbReference type="Pfam" id="PF12532">
    <property type="entry name" value="DUF3732"/>
    <property type="match status" value="1"/>
</dbReference>
<proteinExistence type="predicted"/>
<protein>
    <recommendedName>
        <fullName evidence="4">Rad50/SbcC-type AAA domain-containing protein</fullName>
    </recommendedName>
</protein>
<organism evidence="2 3">
    <name type="scientific">Ereboglobus luteus</name>
    <dbReference type="NCBI Taxonomy" id="1796921"/>
    <lineage>
        <taxon>Bacteria</taxon>
        <taxon>Pseudomonadati</taxon>
        <taxon>Verrucomicrobiota</taxon>
        <taxon>Opitutia</taxon>
        <taxon>Opitutales</taxon>
        <taxon>Opitutaceae</taxon>
        <taxon>Ereboglobus</taxon>
    </lineage>
</organism>
<dbReference type="AlphaFoldDB" id="A0A2U8E292"/>
<sequence>MNIRDIIIYSHSGAIRKISFKVHGLNIITGRSSTGKSALSEIVEYCMGRSDFNIPEGPIRDKVAWYAVIFQFAGEQVFIGKPAPAANAASCSRAMILRGAAIEPPPHEELQQNADDDTVSSLLSELLGIPVVKTDVPEKQSRDSYFASIKHTLFYLFQKQGLIANKEQLFYRQNEPFMPQAIKDTLPILLGLAADNRLETDQQLRIARRDLKIAQKQLTEAEQFSEQLNIRAISLISEAQQVGILARRPPPENSIEALEILTAITQWKPTAVPEEDTHRIAALEDEIAVLRKARAGVSETLRATQLFVDKEAGFTNEANEQKKRLESIRALPENPDTGEWQWPFAPQNIGLNTPIGTALLRELKSLDQELSTVQGEKPHLERYTLQVRARNDELNKQLNSKNEALAAAIAANAAIAEMGNRNAAAARIVGRVSLFLETYHPDDDLTRLNTRVDELQEIVKRLEAANGMDDSAERLASTINIISNRIGHYVNELEAEFSEFPFRFDFAHLTVVADRPDRPVPMSKTGGGANHLAYHLGTLLALHHFATNNHKPMPSFLFLDQPTQVYFPSEQVYKSAAGTIEETERDSDLEKVRKLFSMLYKFATNEVPGFQIIVTEHANLRDQWFQEAIVETPWTKPPALVPSDW</sequence>
<dbReference type="InterPro" id="IPR027417">
    <property type="entry name" value="P-loop_NTPase"/>
</dbReference>
<gene>
    <name evidence="2" type="ORF">CKA38_06195</name>
</gene>
<feature type="coiled-coil region" evidence="1">
    <location>
        <begin position="204"/>
        <end position="231"/>
    </location>
</feature>
<dbReference type="Proteomes" id="UP000244896">
    <property type="component" value="Chromosome"/>
</dbReference>
<dbReference type="EMBL" id="CP023004">
    <property type="protein sequence ID" value="AWI08896.1"/>
    <property type="molecule type" value="Genomic_DNA"/>
</dbReference>
<evidence type="ECO:0008006" key="4">
    <source>
        <dbReference type="Google" id="ProtNLM"/>
    </source>
</evidence>
<dbReference type="InterPro" id="IPR022205">
    <property type="entry name" value="DUF3732"/>
</dbReference>
<dbReference type="SUPFAM" id="SSF52540">
    <property type="entry name" value="P-loop containing nucleoside triphosphate hydrolases"/>
    <property type="match status" value="1"/>
</dbReference>
<dbReference type="Gene3D" id="3.40.50.300">
    <property type="entry name" value="P-loop containing nucleotide triphosphate hydrolases"/>
    <property type="match status" value="1"/>
</dbReference>
<dbReference type="OrthoDB" id="103556at2"/>
<keyword evidence="3" id="KW-1185">Reference proteome</keyword>
<evidence type="ECO:0000256" key="1">
    <source>
        <dbReference type="SAM" id="Coils"/>
    </source>
</evidence>
<evidence type="ECO:0000313" key="2">
    <source>
        <dbReference type="EMBL" id="AWI08896.1"/>
    </source>
</evidence>
<name>A0A2U8E292_9BACT</name>
<reference evidence="2 3" key="1">
    <citation type="journal article" date="2018" name="Syst. Appl. Microbiol.">
        <title>Ereboglobus luteus gen. nov. sp. nov. from cockroach guts, and new insights into the oxygen relationship of the genera Opitutus and Didymococcus (Verrucomicrobia: Opitutaceae).</title>
        <authorList>
            <person name="Tegtmeier D."/>
            <person name="Belitz A."/>
            <person name="Radek R."/>
            <person name="Heimerl T."/>
            <person name="Brune A."/>
        </authorList>
    </citation>
    <scope>NUCLEOTIDE SEQUENCE [LARGE SCALE GENOMIC DNA]</scope>
    <source>
        <strain evidence="2 3">Ho45</strain>
    </source>
</reference>